<comment type="caution">
    <text evidence="3">The sequence shown here is derived from an EMBL/GenBank/DDBJ whole genome shotgun (WGS) entry which is preliminary data.</text>
</comment>
<accession>A0ABV8S3V5</accession>
<dbReference type="Proteomes" id="UP001595756">
    <property type="component" value="Unassembled WGS sequence"/>
</dbReference>
<dbReference type="PANTHER" id="PTHR34580:SF1">
    <property type="entry name" value="PROTEIN PAFC"/>
    <property type="match status" value="1"/>
</dbReference>
<evidence type="ECO:0000259" key="2">
    <source>
        <dbReference type="Pfam" id="PF25583"/>
    </source>
</evidence>
<dbReference type="PROSITE" id="PS52050">
    <property type="entry name" value="WYL"/>
    <property type="match status" value="1"/>
</dbReference>
<sequence>MATRSSTLETTLLALEILRRIPRAPRTITTGELHAQLAASGFERDIRTIQRQLDMLSAALDIERNDDAAPYRYQWLPHAKPLAIPHLNAQESLLLTLAEEHLRHLLPAHLMKSLEGFFAQAHRNMEPDRNAGLEREWPSKIRVVATTQPLLPPTIAPGVLDTVSEALYHNHRLRLDYKNAGGRRQTIEVMPLGLAQQGPRLYLVCRFQGFENERSLALHRILSAEQASTIPFERPRDFDLAKYDADGRFRFGEGERIRLRFRIKREVGHHLLETPLSRDQTITEADGDRLEVTATVVDSAMLDQWLRGFGEAVDGVEKLDSGAP</sequence>
<keyword evidence="4" id="KW-1185">Reference proteome</keyword>
<reference evidence="4" key="1">
    <citation type="journal article" date="2019" name="Int. J. Syst. Evol. Microbiol.">
        <title>The Global Catalogue of Microorganisms (GCM) 10K type strain sequencing project: providing services to taxonomists for standard genome sequencing and annotation.</title>
        <authorList>
            <consortium name="The Broad Institute Genomics Platform"/>
            <consortium name="The Broad Institute Genome Sequencing Center for Infectious Disease"/>
            <person name="Wu L."/>
            <person name="Ma J."/>
        </authorList>
    </citation>
    <scope>NUCLEOTIDE SEQUENCE [LARGE SCALE GENOMIC DNA]</scope>
    <source>
        <strain evidence="4">CGMCC 1.19029</strain>
    </source>
</reference>
<dbReference type="InterPro" id="IPR051534">
    <property type="entry name" value="CBASS_pafABC_assoc_protein"/>
</dbReference>
<dbReference type="PANTHER" id="PTHR34580">
    <property type="match status" value="1"/>
</dbReference>
<dbReference type="EMBL" id="JBHSDY010000011">
    <property type="protein sequence ID" value="MFC4299822.1"/>
    <property type="molecule type" value="Genomic_DNA"/>
</dbReference>
<gene>
    <name evidence="3" type="ORF">ACFO0J_17405</name>
</gene>
<feature type="domain" description="WCX" evidence="2">
    <location>
        <begin position="256"/>
        <end position="313"/>
    </location>
</feature>
<evidence type="ECO:0000313" key="4">
    <source>
        <dbReference type="Proteomes" id="UP001595756"/>
    </source>
</evidence>
<name>A0ABV8S3V5_9BURK</name>
<evidence type="ECO:0000259" key="1">
    <source>
        <dbReference type="Pfam" id="PF13280"/>
    </source>
</evidence>
<organism evidence="3 4">
    <name type="scientific">Castellaniella hirudinis</name>
    <dbReference type="NCBI Taxonomy" id="1144617"/>
    <lineage>
        <taxon>Bacteria</taxon>
        <taxon>Pseudomonadati</taxon>
        <taxon>Pseudomonadota</taxon>
        <taxon>Betaproteobacteria</taxon>
        <taxon>Burkholderiales</taxon>
        <taxon>Alcaligenaceae</taxon>
        <taxon>Castellaniella</taxon>
    </lineage>
</organism>
<dbReference type="Pfam" id="PF25583">
    <property type="entry name" value="WCX"/>
    <property type="match status" value="1"/>
</dbReference>
<evidence type="ECO:0000313" key="3">
    <source>
        <dbReference type="EMBL" id="MFC4299822.1"/>
    </source>
</evidence>
<dbReference type="Pfam" id="PF13280">
    <property type="entry name" value="WYL"/>
    <property type="match status" value="1"/>
</dbReference>
<dbReference type="RefSeq" id="WP_376814353.1">
    <property type="nucleotide sequence ID" value="NZ_JBHSDY010000011.1"/>
</dbReference>
<feature type="domain" description="WYL" evidence="1">
    <location>
        <begin position="159"/>
        <end position="225"/>
    </location>
</feature>
<proteinExistence type="predicted"/>
<dbReference type="InterPro" id="IPR026881">
    <property type="entry name" value="WYL_dom"/>
</dbReference>
<protein>
    <submittedName>
        <fullName evidence="3">Helix-turn-helix transcriptional regulator</fullName>
    </submittedName>
</protein>
<dbReference type="InterPro" id="IPR057727">
    <property type="entry name" value="WCX_dom"/>
</dbReference>